<keyword evidence="2" id="KW-1185">Reference proteome</keyword>
<dbReference type="Proteomes" id="UP000657918">
    <property type="component" value="Unassembled WGS sequence"/>
</dbReference>
<dbReference type="AlphaFoldDB" id="A0A835JN06"/>
<evidence type="ECO:0000313" key="2">
    <source>
        <dbReference type="Proteomes" id="UP000657918"/>
    </source>
</evidence>
<accession>A0A835JN06</accession>
<sequence length="144" mass="15508">MGGAKSSGIHVKGTSAVAANGLNFQASSVDIFSVFCSSNNCFKIPDHYLPTRWLEASSITSSEMQSEKIQNCKLEAFLDRYTVGNAINIPSDSLILPEVEDSGGTVNFTIENPRDSITPGKLEKEGITRVLAAGVLDMMHQIVQ</sequence>
<organism evidence="1 2">
    <name type="scientific">Salix dunnii</name>
    <dbReference type="NCBI Taxonomy" id="1413687"/>
    <lineage>
        <taxon>Eukaryota</taxon>
        <taxon>Viridiplantae</taxon>
        <taxon>Streptophyta</taxon>
        <taxon>Embryophyta</taxon>
        <taxon>Tracheophyta</taxon>
        <taxon>Spermatophyta</taxon>
        <taxon>Magnoliopsida</taxon>
        <taxon>eudicotyledons</taxon>
        <taxon>Gunneridae</taxon>
        <taxon>Pentapetalae</taxon>
        <taxon>rosids</taxon>
        <taxon>fabids</taxon>
        <taxon>Malpighiales</taxon>
        <taxon>Salicaceae</taxon>
        <taxon>Saliceae</taxon>
        <taxon>Salix</taxon>
    </lineage>
</organism>
<dbReference type="EMBL" id="JADGMS010000010">
    <property type="protein sequence ID" value="KAF9674237.1"/>
    <property type="molecule type" value="Genomic_DNA"/>
</dbReference>
<name>A0A835JN06_9ROSI</name>
<gene>
    <name evidence="1" type="ORF">SADUNF_Sadunf10G0106600</name>
</gene>
<comment type="caution">
    <text evidence="1">The sequence shown here is derived from an EMBL/GenBank/DDBJ whole genome shotgun (WGS) entry which is preliminary data.</text>
</comment>
<protein>
    <submittedName>
        <fullName evidence="1">Uncharacterized protein</fullName>
    </submittedName>
</protein>
<proteinExistence type="predicted"/>
<reference evidence="1 2" key="1">
    <citation type="submission" date="2020-10" db="EMBL/GenBank/DDBJ databases">
        <title>Plant Genome Project.</title>
        <authorList>
            <person name="Zhang R.-G."/>
        </authorList>
    </citation>
    <scope>NUCLEOTIDE SEQUENCE [LARGE SCALE GENOMIC DNA]</scope>
    <source>
        <strain evidence="1">FAFU-HL-1</strain>
        <tissue evidence="1">Leaf</tissue>
    </source>
</reference>
<evidence type="ECO:0000313" key="1">
    <source>
        <dbReference type="EMBL" id="KAF9674237.1"/>
    </source>
</evidence>